<reference evidence="3" key="1">
    <citation type="submission" date="2017-04" db="EMBL/GenBank/DDBJ databases">
        <authorList>
            <person name="Afonso C.L."/>
            <person name="Miller P.J."/>
            <person name="Scott M.A."/>
            <person name="Spackman E."/>
            <person name="Goraichik I."/>
            <person name="Dimitrov K.M."/>
            <person name="Suarez D.L."/>
            <person name="Swayne D.E."/>
        </authorList>
    </citation>
    <scope>NUCLEOTIDE SEQUENCE</scope>
</reference>
<feature type="domain" description="Homing endonuclease LAGLIDADG" evidence="2">
    <location>
        <begin position="35"/>
        <end position="124"/>
    </location>
</feature>
<evidence type="ECO:0000313" key="4">
    <source>
        <dbReference type="EMBL" id="UBU96550.1"/>
    </source>
</evidence>
<evidence type="ECO:0000313" key="3">
    <source>
        <dbReference type="EMBL" id="AUN28004.1"/>
    </source>
</evidence>
<keyword evidence="3" id="KW-0496">Mitochondrion</keyword>
<feature type="domain" description="Homing endonuclease LAGLIDADG" evidence="2">
    <location>
        <begin position="148"/>
        <end position="242"/>
    </location>
</feature>
<sequence>MKNITKLDIKDFKKSFSKYYPNNTVPNIHFLEWFIGFSEGDGSFIINNSSKPTCTFVITQSTKDIQVLYYIQNKMGFGNVIKQGNTTSRYIVQKQKDIEILINLFNGNLVLPKNFYKYSLWIKCFNNKFKPIISKNQMIIPNFNTYWISGFTDAEGHFGCSILTNSKAYRYRFMLAQKGQENIPALASIQKVLGGKVESHSIKNVYQLVVNGVSNMNNLINYFDEHPLFTKKKKSYSLWKDIGNDLFNKKHLTTSSRKELKIKTKLINKLK</sequence>
<comment type="function">
    <text evidence="1">Mitochondrial DNA endonuclease involved in intron homing.</text>
</comment>
<dbReference type="Pfam" id="PF00961">
    <property type="entry name" value="LAGLIDADG_1"/>
    <property type="match status" value="2"/>
</dbReference>
<evidence type="ECO:0000256" key="1">
    <source>
        <dbReference type="ARBA" id="ARBA00002670"/>
    </source>
</evidence>
<dbReference type="InterPro" id="IPR004860">
    <property type="entry name" value="LAGLIDADG_dom"/>
</dbReference>
<dbReference type="AlphaFoldDB" id="A0A2I6QC92"/>
<dbReference type="SUPFAM" id="SSF55608">
    <property type="entry name" value="Homing endonucleases"/>
    <property type="match status" value="2"/>
</dbReference>
<organism evidence="3">
    <name type="scientific">Malassezia furfur</name>
    <name type="common">Pityriasis versicolor infection agent</name>
    <name type="synonym">Pityrosporum furfur</name>
    <dbReference type="NCBI Taxonomy" id="55194"/>
    <lineage>
        <taxon>Eukaryota</taxon>
        <taxon>Fungi</taxon>
        <taxon>Dikarya</taxon>
        <taxon>Basidiomycota</taxon>
        <taxon>Ustilaginomycotina</taxon>
        <taxon>Malasseziomycetes</taxon>
        <taxon>Malasseziales</taxon>
        <taxon>Malasseziaceae</taxon>
        <taxon>Malassezia</taxon>
    </lineage>
</organism>
<protein>
    <submittedName>
        <fullName evidence="4">Putative LAGLIDADG homing endonuclease</fullName>
    </submittedName>
</protein>
<keyword evidence="4" id="KW-0255">Endonuclease</keyword>
<proteinExistence type="predicted"/>
<dbReference type="PANTHER" id="PTHR36181">
    <property type="entry name" value="INTRON-ENCODED ENDONUCLEASE AI3-RELATED"/>
    <property type="match status" value="1"/>
</dbReference>
<accession>A0A2I6QC92</accession>
<dbReference type="Gene3D" id="3.10.28.10">
    <property type="entry name" value="Homing endonucleases"/>
    <property type="match status" value="2"/>
</dbReference>
<evidence type="ECO:0000259" key="2">
    <source>
        <dbReference type="Pfam" id="PF00961"/>
    </source>
</evidence>
<dbReference type="InterPro" id="IPR027434">
    <property type="entry name" value="Homing_endonucl"/>
</dbReference>
<dbReference type="EMBL" id="KY911085">
    <property type="protein sequence ID" value="AUN28004.1"/>
    <property type="molecule type" value="Genomic_DNA"/>
</dbReference>
<keyword evidence="4" id="KW-0378">Hydrolase</keyword>
<dbReference type="GO" id="GO:0004519">
    <property type="term" value="F:endonuclease activity"/>
    <property type="evidence" value="ECO:0007669"/>
    <property type="project" value="UniProtKB-KW"/>
</dbReference>
<reference evidence="4" key="2">
    <citation type="journal article" date="2021" name="FEMS Yeast Res.">
        <title>Comparative analysis of Malassezia furfur mitogenomes and the development of a mitochondria-based typing approach.</title>
        <authorList>
            <person name="Theelen B."/>
            <person name="Christinaki A.C."/>
            <person name="Dawson T.L."/>
            <person name="Boekhout T."/>
            <person name="Kouvelis V.N."/>
        </authorList>
    </citation>
    <scope>NUCLEOTIDE SEQUENCE</scope>
    <source>
        <strain evidence="4">CBS 8735</strain>
    </source>
</reference>
<dbReference type="PANTHER" id="PTHR36181:SF4">
    <property type="entry name" value="LAGLIDADG ENDONUCLEASE"/>
    <property type="match status" value="1"/>
</dbReference>
<gene>
    <name evidence="3" type="primary">orf271</name>
    <name evidence="4" type="synonym">orf3</name>
</gene>
<dbReference type="EMBL" id="MW683312">
    <property type="protein sequence ID" value="UBU96550.1"/>
    <property type="molecule type" value="Genomic_DNA"/>
</dbReference>
<dbReference type="GO" id="GO:0005739">
    <property type="term" value="C:mitochondrion"/>
    <property type="evidence" value="ECO:0007669"/>
    <property type="project" value="UniProtKB-ARBA"/>
</dbReference>
<geneLocation type="mitochondrion" evidence="3"/>
<keyword evidence="4" id="KW-0540">Nuclease</keyword>
<name>A0A2I6QC92_MALFU</name>
<dbReference type="InterPro" id="IPR051289">
    <property type="entry name" value="LAGLIDADG_Endonuclease"/>
</dbReference>